<organism evidence="1 2">
    <name type="scientific">Acorus calamus</name>
    <name type="common">Sweet flag</name>
    <dbReference type="NCBI Taxonomy" id="4465"/>
    <lineage>
        <taxon>Eukaryota</taxon>
        <taxon>Viridiplantae</taxon>
        <taxon>Streptophyta</taxon>
        <taxon>Embryophyta</taxon>
        <taxon>Tracheophyta</taxon>
        <taxon>Spermatophyta</taxon>
        <taxon>Magnoliopsida</taxon>
        <taxon>Liliopsida</taxon>
        <taxon>Acoraceae</taxon>
        <taxon>Acorus</taxon>
    </lineage>
</organism>
<dbReference type="EMBL" id="JAUJYO010000022">
    <property type="protein sequence ID" value="KAK1281946.1"/>
    <property type="molecule type" value="Genomic_DNA"/>
</dbReference>
<dbReference type="Proteomes" id="UP001180020">
    <property type="component" value="Unassembled WGS sequence"/>
</dbReference>
<reference evidence="1" key="2">
    <citation type="submission" date="2023-06" db="EMBL/GenBank/DDBJ databases">
        <authorList>
            <person name="Ma L."/>
            <person name="Liu K.-W."/>
            <person name="Li Z."/>
            <person name="Hsiao Y.-Y."/>
            <person name="Qi Y."/>
            <person name="Fu T."/>
            <person name="Tang G."/>
            <person name="Zhang D."/>
            <person name="Sun W.-H."/>
            <person name="Liu D.-K."/>
            <person name="Li Y."/>
            <person name="Chen G.-Z."/>
            <person name="Liu X.-D."/>
            <person name="Liao X.-Y."/>
            <person name="Jiang Y.-T."/>
            <person name="Yu X."/>
            <person name="Hao Y."/>
            <person name="Huang J."/>
            <person name="Zhao X.-W."/>
            <person name="Ke S."/>
            <person name="Chen Y.-Y."/>
            <person name="Wu W.-L."/>
            <person name="Hsu J.-L."/>
            <person name="Lin Y.-F."/>
            <person name="Huang M.-D."/>
            <person name="Li C.-Y."/>
            <person name="Huang L."/>
            <person name="Wang Z.-W."/>
            <person name="Zhao X."/>
            <person name="Zhong W.-Y."/>
            <person name="Peng D.-H."/>
            <person name="Ahmad S."/>
            <person name="Lan S."/>
            <person name="Zhang J.-S."/>
            <person name="Tsai W.-C."/>
            <person name="Van De Peer Y."/>
            <person name="Liu Z.-J."/>
        </authorList>
    </citation>
    <scope>NUCLEOTIDE SEQUENCE</scope>
    <source>
        <strain evidence="1">CP</strain>
        <tissue evidence="1">Leaves</tissue>
    </source>
</reference>
<comment type="caution">
    <text evidence="1">The sequence shown here is derived from an EMBL/GenBank/DDBJ whole genome shotgun (WGS) entry which is preliminary data.</text>
</comment>
<keyword evidence="2" id="KW-1185">Reference proteome</keyword>
<reference evidence="1" key="1">
    <citation type="journal article" date="2023" name="Nat. Commun.">
        <title>Diploid and tetraploid genomes of Acorus and the evolution of monocots.</title>
        <authorList>
            <person name="Ma L."/>
            <person name="Liu K.W."/>
            <person name="Li Z."/>
            <person name="Hsiao Y.Y."/>
            <person name="Qi Y."/>
            <person name="Fu T."/>
            <person name="Tang G.D."/>
            <person name="Zhang D."/>
            <person name="Sun W.H."/>
            <person name="Liu D.K."/>
            <person name="Li Y."/>
            <person name="Chen G.Z."/>
            <person name="Liu X.D."/>
            <person name="Liao X.Y."/>
            <person name="Jiang Y.T."/>
            <person name="Yu X."/>
            <person name="Hao Y."/>
            <person name="Huang J."/>
            <person name="Zhao X.W."/>
            <person name="Ke S."/>
            <person name="Chen Y.Y."/>
            <person name="Wu W.L."/>
            <person name="Hsu J.L."/>
            <person name="Lin Y.F."/>
            <person name="Huang M.D."/>
            <person name="Li C.Y."/>
            <person name="Huang L."/>
            <person name="Wang Z.W."/>
            <person name="Zhao X."/>
            <person name="Zhong W.Y."/>
            <person name="Peng D.H."/>
            <person name="Ahmad S."/>
            <person name="Lan S."/>
            <person name="Zhang J.S."/>
            <person name="Tsai W.C."/>
            <person name="Van de Peer Y."/>
            <person name="Liu Z.J."/>
        </authorList>
    </citation>
    <scope>NUCLEOTIDE SEQUENCE</scope>
    <source>
        <strain evidence="1">CP</strain>
    </source>
</reference>
<protein>
    <submittedName>
        <fullName evidence="1">Uncharacterized protein</fullName>
    </submittedName>
</protein>
<proteinExistence type="predicted"/>
<accession>A0AAV9C022</accession>
<evidence type="ECO:0000313" key="1">
    <source>
        <dbReference type="EMBL" id="KAK1281946.1"/>
    </source>
</evidence>
<name>A0AAV9C022_ACOCL</name>
<dbReference type="AlphaFoldDB" id="A0AAV9C022"/>
<evidence type="ECO:0000313" key="2">
    <source>
        <dbReference type="Proteomes" id="UP001180020"/>
    </source>
</evidence>
<sequence length="93" mass="10254">MMTFKSIIIRVHPEPRSSHDLKASSAIGMHQQQANPACLATVIGVQYFSPGPDKKKSVLKVRIASGETEQLTNPTHNTSQIEEMDYSVATQDE</sequence>
<gene>
    <name evidence="1" type="ORF">QJS10_CPB22g00975</name>
</gene>